<sequence>WGGMVAPFDDIDFENRPWVPNSGWPFNRNHLMPYYDRASTLLGIPKYTFEPVPNHDPTRKPVTFGEETINTKLFLSADTGNKLRFGDVFFEDFKNSKNIRLFLNATVFNFNVNQQAEFVESLSVARNSLNEKKVTIKAKVYVLSCGAIENARILLLSNSICKEGLCNDNDLVGRYFQGHGYTPDLKTYIHMLISDKKIFDLYGLHKYKNTNAFGFLTLSPKLQQKNKLLNGYFSINHWSLAAKDDNITTSMKSQYINILKKLGINSPAEWYSVNSVMLHEQEPNFHNRVLLTDDRDWLNQRKVKVTSIISELQI</sequence>
<dbReference type="Gene3D" id="3.50.50.60">
    <property type="entry name" value="FAD/NAD(P)-binding domain"/>
    <property type="match status" value="1"/>
</dbReference>
<organism evidence="1">
    <name type="scientific">marine metagenome</name>
    <dbReference type="NCBI Taxonomy" id="408172"/>
    <lineage>
        <taxon>unclassified sequences</taxon>
        <taxon>metagenomes</taxon>
        <taxon>ecological metagenomes</taxon>
    </lineage>
</organism>
<feature type="non-terminal residue" evidence="1">
    <location>
        <position position="314"/>
    </location>
</feature>
<feature type="non-terminal residue" evidence="1">
    <location>
        <position position="1"/>
    </location>
</feature>
<proteinExistence type="predicted"/>
<protein>
    <submittedName>
        <fullName evidence="1">Uncharacterized protein</fullName>
    </submittedName>
</protein>
<dbReference type="AlphaFoldDB" id="A0A382S5D5"/>
<dbReference type="InterPro" id="IPR036188">
    <property type="entry name" value="FAD/NAD-bd_sf"/>
</dbReference>
<evidence type="ECO:0000313" key="1">
    <source>
        <dbReference type="EMBL" id="SVD05119.1"/>
    </source>
</evidence>
<reference evidence="1" key="1">
    <citation type="submission" date="2018-05" db="EMBL/GenBank/DDBJ databases">
        <authorList>
            <person name="Lanie J.A."/>
            <person name="Ng W.-L."/>
            <person name="Kazmierczak K.M."/>
            <person name="Andrzejewski T.M."/>
            <person name="Davidsen T.M."/>
            <person name="Wayne K.J."/>
            <person name="Tettelin H."/>
            <person name="Glass J.I."/>
            <person name="Rusch D."/>
            <person name="Podicherti R."/>
            <person name="Tsui H.-C.T."/>
            <person name="Winkler M.E."/>
        </authorList>
    </citation>
    <scope>NUCLEOTIDE SEQUENCE</scope>
</reference>
<accession>A0A382S5D5</accession>
<gene>
    <name evidence="1" type="ORF">METZ01_LOCUS357973</name>
</gene>
<name>A0A382S5D5_9ZZZZ</name>
<dbReference type="EMBL" id="UINC01126560">
    <property type="protein sequence ID" value="SVD05119.1"/>
    <property type="molecule type" value="Genomic_DNA"/>
</dbReference>
<dbReference type="SUPFAM" id="SSF51905">
    <property type="entry name" value="FAD/NAD(P)-binding domain"/>
    <property type="match status" value="1"/>
</dbReference>